<dbReference type="Proteomes" id="UP000004761">
    <property type="component" value="Unassembled WGS sequence"/>
</dbReference>
<name>I9S0F2_HELPX</name>
<dbReference type="PATRIC" id="fig|992039.3.peg.690"/>
<sequence length="53" mass="6535">MPLSYFLNFMINTLLEQNQKAKKINFSNHFFKNKVFLPHSKFLEWDLWTHSLF</sequence>
<gene>
    <name evidence="1" type="ORF">HPHPH24_0710</name>
</gene>
<comment type="caution">
    <text evidence="1">The sequence shown here is derived from an EMBL/GenBank/DDBJ whole genome shotgun (WGS) entry which is preliminary data.</text>
</comment>
<accession>I9S0F2</accession>
<dbReference type="EMBL" id="AKOG01000002">
    <property type="protein sequence ID" value="EJB52161.1"/>
    <property type="molecule type" value="Genomic_DNA"/>
</dbReference>
<protein>
    <submittedName>
        <fullName evidence="1">Uncharacterized protein</fullName>
    </submittedName>
</protein>
<organism evidence="1 2">
    <name type="scientific">Helicobacter pylori Hp H-24</name>
    <dbReference type="NCBI Taxonomy" id="992039"/>
    <lineage>
        <taxon>Bacteria</taxon>
        <taxon>Pseudomonadati</taxon>
        <taxon>Campylobacterota</taxon>
        <taxon>Epsilonproteobacteria</taxon>
        <taxon>Campylobacterales</taxon>
        <taxon>Helicobacteraceae</taxon>
        <taxon>Helicobacter</taxon>
    </lineage>
</organism>
<proteinExistence type="predicted"/>
<evidence type="ECO:0000313" key="1">
    <source>
        <dbReference type="EMBL" id="EJB52161.1"/>
    </source>
</evidence>
<dbReference type="AlphaFoldDB" id="I9S0F2"/>
<evidence type="ECO:0000313" key="2">
    <source>
        <dbReference type="Proteomes" id="UP000004761"/>
    </source>
</evidence>
<reference evidence="1 2" key="1">
    <citation type="journal article" date="2013" name="Pathog. Dis.">
        <title>Genome sequences of 65 Helicobacter pylori strains isolated from asymptomatic individuals and patients with gastric cancer, peptic ulcer disease, or gastritis.</title>
        <authorList>
            <person name="Blanchard T.G."/>
            <person name="Czinn S.J."/>
            <person name="Correa P."/>
            <person name="Nakazawa T."/>
            <person name="Keelan M."/>
            <person name="Morningstar L."/>
            <person name="Santana-Cruz I."/>
            <person name="Maroo A."/>
            <person name="McCracken C."/>
            <person name="Shefchek K."/>
            <person name="Daugherty S."/>
            <person name="Song Y."/>
            <person name="Fraser C.M."/>
            <person name="Fricke W.F."/>
        </authorList>
    </citation>
    <scope>NUCLEOTIDE SEQUENCE [LARGE SCALE GENOMIC DNA]</scope>
    <source>
        <strain evidence="1 2">Hp H-24</strain>
    </source>
</reference>